<dbReference type="RefSeq" id="WP_046316800.1">
    <property type="nucleotide sequence ID" value="NZ_JBHSZT010000001.1"/>
</dbReference>
<accession>A0A0F4LUF0</accession>
<feature type="binding site" evidence="8">
    <location>
        <position position="12"/>
    </location>
    <ligand>
        <name>substrate</name>
    </ligand>
</feature>
<evidence type="ECO:0000256" key="6">
    <source>
        <dbReference type="ARBA" id="ARBA00023235"/>
    </source>
</evidence>
<dbReference type="InterPro" id="IPR001653">
    <property type="entry name" value="DAP_epimerase_DapF"/>
</dbReference>
<evidence type="ECO:0000256" key="3">
    <source>
        <dbReference type="ARBA" id="ARBA00013080"/>
    </source>
</evidence>
<dbReference type="NCBIfam" id="TIGR00652">
    <property type="entry name" value="DapF"/>
    <property type="match status" value="1"/>
</dbReference>
<keyword evidence="11" id="KW-1185">Reference proteome</keyword>
<dbReference type="InterPro" id="IPR018510">
    <property type="entry name" value="DAP_epimerase_AS"/>
</dbReference>
<dbReference type="UniPathway" id="UPA00034">
    <property type="reaction ID" value="UER00025"/>
</dbReference>
<feature type="binding site" evidence="8">
    <location>
        <position position="205"/>
    </location>
    <ligand>
        <name>substrate</name>
    </ligand>
</feature>
<feature type="site" description="Could be important to modulate the pK values of the two catalytic cysteine residues" evidence="8">
    <location>
        <position position="223"/>
    </location>
</feature>
<dbReference type="EMBL" id="JXJQ01000008">
    <property type="protein sequence ID" value="KJY61978.1"/>
    <property type="molecule type" value="Genomic_DNA"/>
</dbReference>
<dbReference type="SUPFAM" id="SSF54506">
    <property type="entry name" value="Diaminopimelate epimerase-like"/>
    <property type="match status" value="2"/>
</dbReference>
<comment type="subcellular location">
    <subcellularLocation>
        <location evidence="8">Cytoplasm</location>
    </subcellularLocation>
</comment>
<proteinExistence type="inferred from homology"/>
<feature type="binding site" evidence="8">
    <location>
        <begin position="233"/>
        <end position="234"/>
    </location>
    <ligand>
        <name>substrate</name>
    </ligand>
</feature>
<dbReference type="STRING" id="1218492.JG30_10370"/>
<comment type="subunit">
    <text evidence="8">Homodimer.</text>
</comment>
<evidence type="ECO:0000256" key="2">
    <source>
        <dbReference type="ARBA" id="ARBA00010219"/>
    </source>
</evidence>
<dbReference type="PROSITE" id="PS01326">
    <property type="entry name" value="DAP_EPIMERASE"/>
    <property type="match status" value="1"/>
</dbReference>
<feature type="binding site" evidence="8">
    <location>
        <position position="169"/>
    </location>
    <ligand>
        <name>substrate</name>
    </ligand>
</feature>
<dbReference type="GO" id="GO:0008837">
    <property type="term" value="F:diaminopimelate epimerase activity"/>
    <property type="evidence" value="ECO:0007669"/>
    <property type="project" value="UniProtKB-UniRule"/>
</dbReference>
<evidence type="ECO:0000256" key="7">
    <source>
        <dbReference type="ARBA" id="ARBA00051712"/>
    </source>
</evidence>
<dbReference type="PANTHER" id="PTHR31689:SF0">
    <property type="entry name" value="DIAMINOPIMELATE EPIMERASE"/>
    <property type="match status" value="1"/>
</dbReference>
<dbReference type="Proteomes" id="UP000033558">
    <property type="component" value="Unassembled WGS sequence"/>
</dbReference>
<evidence type="ECO:0000256" key="8">
    <source>
        <dbReference type="HAMAP-Rule" id="MF_00197"/>
    </source>
</evidence>
<dbReference type="PATRIC" id="fig|1218492.5.peg.1179"/>
<dbReference type="EC" id="5.1.1.7" evidence="3 8"/>
<protein>
    <recommendedName>
        <fullName evidence="3 8">Diaminopimelate epimerase</fullName>
        <shortName evidence="8">DAP epimerase</shortName>
        <ecNumber evidence="3 8">5.1.1.7</ecNumber>
    </recommendedName>
    <alternativeName>
        <fullName evidence="8">PLP-independent amino acid racemase</fullName>
    </alternativeName>
</protein>
<dbReference type="PANTHER" id="PTHR31689">
    <property type="entry name" value="DIAMINOPIMELATE EPIMERASE, CHLOROPLASTIC"/>
    <property type="match status" value="1"/>
</dbReference>
<comment type="function">
    <text evidence="8">Catalyzes the stereoinversion of LL-2,6-diaminopimelate (L,L-DAP) to meso-diaminopimelate (meso-DAP), a precursor of L-lysine and an essential component of the bacterial peptidoglycan.</text>
</comment>
<dbReference type="Gene3D" id="3.10.310.10">
    <property type="entry name" value="Diaminopimelate Epimerase, Chain A, domain 1"/>
    <property type="match status" value="2"/>
</dbReference>
<evidence type="ECO:0000313" key="11">
    <source>
        <dbReference type="Proteomes" id="UP000033558"/>
    </source>
</evidence>
<keyword evidence="4 8" id="KW-0028">Amino-acid biosynthesis</keyword>
<dbReference type="OrthoDB" id="9805408at2"/>
<feature type="binding site" evidence="8">
    <location>
        <position position="71"/>
    </location>
    <ligand>
        <name>substrate</name>
    </ligand>
</feature>
<sequence length="331" mass="36391">MTTLFKVQGSNNKFFLLDQTQLSQPLATTELQKLAQNICHPQTGLLHGADGLLVIQDPSCPGPIGQMRIFNADGSQASMCGNGLRTVARYLGAKHHLKQFQVETLTANLQVSQQPDWAPEVPAFSVEISPVSFNLQDLPCTNLGEQPIVNQPLPELDPQLKFTALAVPNPHLISFVTSTDLQGSGLEKLGHRLNQSNPYFPDGVNVSWAQILGPHKLFVRTFERGVGLTNACGTGMSATCLAFLLSQSATAAWDELITVYNPGGQVQVRVHQSSPQHYWMELIGNASIMDRIELPESDLHRANDWTHAIIHESSETAAYEKFVQEHQPKIN</sequence>
<keyword evidence="6 8" id="KW-0413">Isomerase</keyword>
<organism evidence="10 11">
    <name type="scientific">Bombilactobacillus mellifer</name>
    <dbReference type="NCBI Taxonomy" id="1218492"/>
    <lineage>
        <taxon>Bacteria</taxon>
        <taxon>Bacillati</taxon>
        <taxon>Bacillota</taxon>
        <taxon>Bacilli</taxon>
        <taxon>Lactobacillales</taxon>
        <taxon>Lactobacillaceae</taxon>
        <taxon>Bombilactobacillus</taxon>
    </lineage>
</organism>
<dbReference type="HAMAP" id="MF_00197">
    <property type="entry name" value="DAP_epimerase"/>
    <property type="match status" value="1"/>
</dbReference>
<comment type="caution">
    <text evidence="10">The sequence shown here is derived from an EMBL/GenBank/DDBJ whole genome shotgun (WGS) entry which is preliminary data.</text>
</comment>
<feature type="binding site" evidence="8">
    <location>
        <begin position="223"/>
        <end position="224"/>
    </location>
    <ligand>
        <name>substrate</name>
    </ligand>
</feature>
<feature type="active site" description="Proton donor" evidence="8">
    <location>
        <position position="80"/>
    </location>
</feature>
<dbReference type="HOGENOM" id="CLU_053306_3_1_9"/>
<evidence type="ECO:0000256" key="5">
    <source>
        <dbReference type="ARBA" id="ARBA00023154"/>
    </source>
</evidence>
<comment type="similarity">
    <text evidence="2 8">Belongs to the diaminopimelate epimerase family.</text>
</comment>
<name>A0A0F4LUF0_9LACO</name>
<feature type="site" description="Could be important to modulate the pK values of the two catalytic cysteine residues" evidence="8">
    <location>
        <position position="171"/>
    </location>
</feature>
<evidence type="ECO:0000313" key="10">
    <source>
        <dbReference type="EMBL" id="KJY61978.1"/>
    </source>
</evidence>
<keyword evidence="8" id="KW-0963">Cytoplasm</keyword>
<keyword evidence="5 8" id="KW-0457">Lysine biosynthesis</keyword>
<feature type="active site" evidence="9">
    <location>
        <position position="80"/>
    </location>
</feature>
<comment type="pathway">
    <text evidence="1 8">Amino-acid biosynthesis; L-lysine biosynthesis via DAP pathway; DL-2,6-diaminopimelate from LL-2,6-diaminopimelate: step 1/1.</text>
</comment>
<evidence type="ECO:0000256" key="9">
    <source>
        <dbReference type="PROSITE-ProRule" id="PRU10125"/>
    </source>
</evidence>
<dbReference type="AlphaFoldDB" id="A0A0F4LUF0"/>
<reference evidence="10 11" key="1">
    <citation type="submission" date="2015-01" db="EMBL/GenBank/DDBJ databases">
        <title>Comparative genomics of the lactic acid bacteria isolated from the honey bee gut.</title>
        <authorList>
            <person name="Ellegaard K.M."/>
            <person name="Tamarit D."/>
            <person name="Javelind E."/>
            <person name="Olofsson T."/>
            <person name="Andersson S.G."/>
            <person name="Vasquez A."/>
        </authorList>
    </citation>
    <scope>NUCLEOTIDE SEQUENCE [LARGE SCALE GENOMIC DNA]</scope>
    <source>
        <strain evidence="10 11">Bin4</strain>
    </source>
</reference>
<dbReference type="Pfam" id="PF01678">
    <property type="entry name" value="DAP_epimerase"/>
    <property type="match status" value="2"/>
</dbReference>
<dbReference type="GO" id="GO:0005829">
    <property type="term" value="C:cytosol"/>
    <property type="evidence" value="ECO:0007669"/>
    <property type="project" value="TreeGrafter"/>
</dbReference>
<feature type="active site" description="Proton acceptor" evidence="8">
    <location>
        <position position="232"/>
    </location>
</feature>
<comment type="catalytic activity">
    <reaction evidence="7 8">
        <text>(2S,6S)-2,6-diaminopimelate = meso-2,6-diaminopimelate</text>
        <dbReference type="Rhea" id="RHEA:15393"/>
        <dbReference type="ChEBI" id="CHEBI:57609"/>
        <dbReference type="ChEBI" id="CHEBI:57791"/>
        <dbReference type="EC" id="5.1.1.7"/>
    </reaction>
</comment>
<evidence type="ECO:0000256" key="4">
    <source>
        <dbReference type="ARBA" id="ARBA00022605"/>
    </source>
</evidence>
<feature type="binding site" evidence="8">
    <location>
        <begin position="81"/>
        <end position="82"/>
    </location>
    <ligand>
        <name>substrate</name>
    </ligand>
</feature>
<comment type="caution">
    <text evidence="8">Lacks conserved residue(s) required for the propagation of feature annotation.</text>
</comment>
<dbReference type="GO" id="GO:0009089">
    <property type="term" value="P:lysine biosynthetic process via diaminopimelate"/>
    <property type="evidence" value="ECO:0007669"/>
    <property type="project" value="UniProtKB-UniRule"/>
</dbReference>
<gene>
    <name evidence="8 10" type="primary">dapF</name>
    <name evidence="10" type="ORF">JG30_10370</name>
</gene>
<evidence type="ECO:0000256" key="1">
    <source>
        <dbReference type="ARBA" id="ARBA00005196"/>
    </source>
</evidence>